<dbReference type="EMBL" id="CP082781">
    <property type="protein sequence ID" value="UGS25189.1"/>
    <property type="molecule type" value="Genomic_DNA"/>
</dbReference>
<keyword evidence="3" id="KW-1185">Reference proteome</keyword>
<protein>
    <submittedName>
        <fullName evidence="2">DUF4192 domain-containing protein</fullName>
    </submittedName>
</protein>
<reference evidence="2 3" key="1">
    <citation type="submission" date="2023-01" db="EMBL/GenBank/DDBJ databases">
        <title>Characterization of estradiol degrading bacteria Microbacterium sp. MZT7 and reveal degrading genes through genome analysis.</title>
        <authorList>
            <person name="Hao P."/>
            <person name="Gao Y."/>
        </authorList>
    </citation>
    <scope>NUCLEOTIDE SEQUENCE [LARGE SCALE GENOMIC DNA]</scope>
    <source>
        <strain evidence="2 3">MZT7</strain>
    </source>
</reference>
<dbReference type="InterPro" id="IPR025447">
    <property type="entry name" value="DUF4192"/>
</dbReference>
<evidence type="ECO:0000313" key="3">
    <source>
        <dbReference type="Proteomes" id="UP001199642"/>
    </source>
</evidence>
<dbReference type="RefSeq" id="WP_231819041.1">
    <property type="nucleotide sequence ID" value="NZ_CP082781.1"/>
</dbReference>
<evidence type="ECO:0000313" key="2">
    <source>
        <dbReference type="EMBL" id="UGS25189.1"/>
    </source>
</evidence>
<gene>
    <name evidence="2" type="ORF">K8F61_10825</name>
</gene>
<sequence>MTTILKASGAAELLALVPVLSGFTPRRSAVLLPFAGRRTAGAIRFDLPEGDSGSERGSEPGSVPGPSAGEDPVATEARERFAATAVGLACRVPDTDALAVVLYRDEPLTAGEDASPSPFPGAALMDDLLLRATACGLRIVEALCVGPDAWGDYLDPDRVRHDLGDLPAAPAVPGLAPATGDQTTGGQLPPADLAEKERIGRAWEDVEEALSSGYPRCASARVDPRAFAATLALDDLPAFLEDLLDAPQNLPPFTVAALIAVLARPALRDVALIQWARGKAHGERALEAQIAFDLDPGSFPADIGEVMLGRGARPDPDRLGLALSLARSAAAVAPRRARPGALAAAAWLSWALGRSTPAAHHLDQALLIDPEHSFAGLLRRLLNASPLPDWAFARAGA</sequence>
<organism evidence="2 3">
    <name type="scientific">Microbacterium resistens</name>
    <dbReference type="NCBI Taxonomy" id="156977"/>
    <lineage>
        <taxon>Bacteria</taxon>
        <taxon>Bacillati</taxon>
        <taxon>Actinomycetota</taxon>
        <taxon>Actinomycetes</taxon>
        <taxon>Micrococcales</taxon>
        <taxon>Microbacteriaceae</taxon>
        <taxon>Microbacterium</taxon>
    </lineage>
</organism>
<evidence type="ECO:0000256" key="1">
    <source>
        <dbReference type="SAM" id="MobiDB-lite"/>
    </source>
</evidence>
<proteinExistence type="predicted"/>
<name>A0ABY3RQP9_9MICO</name>
<dbReference type="Proteomes" id="UP001199642">
    <property type="component" value="Chromosome"/>
</dbReference>
<feature type="region of interest" description="Disordered" evidence="1">
    <location>
        <begin position="170"/>
        <end position="190"/>
    </location>
</feature>
<dbReference type="Pfam" id="PF13830">
    <property type="entry name" value="DUF4192"/>
    <property type="match status" value="1"/>
</dbReference>
<feature type="region of interest" description="Disordered" evidence="1">
    <location>
        <begin position="45"/>
        <end position="72"/>
    </location>
</feature>
<accession>A0ABY3RQP9</accession>